<dbReference type="Pfam" id="PF07963">
    <property type="entry name" value="N_methyl"/>
    <property type="match status" value="1"/>
</dbReference>
<keyword evidence="5" id="KW-0997">Cell inner membrane</keyword>
<dbReference type="RefSeq" id="WP_397210815.1">
    <property type="nucleotide sequence ID" value="NZ_JBGFSN010000001.1"/>
</dbReference>
<evidence type="ECO:0000256" key="5">
    <source>
        <dbReference type="ARBA" id="ARBA00022519"/>
    </source>
</evidence>
<evidence type="ECO:0000256" key="2">
    <source>
        <dbReference type="ARBA" id="ARBA00008358"/>
    </source>
</evidence>
<dbReference type="NCBIfam" id="TIGR02532">
    <property type="entry name" value="IV_pilin_GFxxxE"/>
    <property type="match status" value="1"/>
</dbReference>
<sequence>MSCKQRRSVNNQAGMTLLEVMVALAIFSVAALALMKSLMLGGRESARLAEMLTASWIVENALLENDRVALTQQHSVGGWLWQESAADGEDDAARIITVVRQDDPRTVIYQLALSDEDEQAP</sequence>
<evidence type="ECO:0000313" key="11">
    <source>
        <dbReference type="Proteomes" id="UP001611251"/>
    </source>
</evidence>
<reference evidence="10 11" key="1">
    <citation type="submission" date="2024-08" db="EMBL/GenBank/DDBJ databases">
        <title>Pantoea ronii - a newly identified human opportunistic pathogen.</title>
        <authorList>
            <person name="Keidar-Friedman D."/>
            <person name="Sorek N."/>
            <person name="Leshin-Carmel D."/>
            <person name="Tsur A."/>
            <person name="Amsalem M."/>
            <person name="Tolkach D."/>
            <person name="Brosh-Nissimov T."/>
        </authorList>
    </citation>
    <scope>NUCLEOTIDE SEQUENCE [LARGE SCALE GENOMIC DNA]</scope>
    <source>
        <strain evidence="10 11">AA23256</strain>
    </source>
</reference>
<evidence type="ECO:0000256" key="4">
    <source>
        <dbReference type="ARBA" id="ARBA00022481"/>
    </source>
</evidence>
<keyword evidence="6 9" id="KW-0812">Transmembrane</keyword>
<keyword evidence="8 9" id="KW-0472">Membrane</keyword>
<comment type="caution">
    <text evidence="10">The sequence shown here is derived from an EMBL/GenBank/DDBJ whole genome shotgun (WGS) entry which is preliminary data.</text>
</comment>
<organism evidence="10 11">
    <name type="scientific">Pantoea osteomyelitidis</name>
    <dbReference type="NCBI Taxonomy" id="3230026"/>
    <lineage>
        <taxon>Bacteria</taxon>
        <taxon>Pseudomonadati</taxon>
        <taxon>Pseudomonadota</taxon>
        <taxon>Gammaproteobacteria</taxon>
        <taxon>Enterobacterales</taxon>
        <taxon>Erwiniaceae</taxon>
        <taxon>Pantoea</taxon>
    </lineage>
</organism>
<dbReference type="InterPro" id="IPR010052">
    <property type="entry name" value="T2SS_protein-GspI"/>
</dbReference>
<evidence type="ECO:0000256" key="6">
    <source>
        <dbReference type="ARBA" id="ARBA00022692"/>
    </source>
</evidence>
<keyword evidence="3" id="KW-1003">Cell membrane</keyword>
<feature type="transmembrane region" description="Helical" evidence="9">
    <location>
        <begin position="20"/>
        <end position="41"/>
    </location>
</feature>
<gene>
    <name evidence="10" type="ORF">ABU178_00215</name>
</gene>
<keyword evidence="4" id="KW-0488">Methylation</keyword>
<dbReference type="SUPFAM" id="SSF54523">
    <property type="entry name" value="Pili subunits"/>
    <property type="match status" value="1"/>
</dbReference>
<keyword evidence="7 9" id="KW-1133">Transmembrane helix</keyword>
<dbReference type="InterPro" id="IPR045584">
    <property type="entry name" value="Pilin-like"/>
</dbReference>
<keyword evidence="11" id="KW-1185">Reference proteome</keyword>
<evidence type="ECO:0000256" key="7">
    <source>
        <dbReference type="ARBA" id="ARBA00022989"/>
    </source>
</evidence>
<dbReference type="PANTHER" id="PTHR38779:SF2">
    <property type="entry name" value="TYPE II SECRETION SYSTEM PROTEIN I-RELATED"/>
    <property type="match status" value="1"/>
</dbReference>
<comment type="subcellular location">
    <subcellularLocation>
        <location evidence="1">Cell inner membrane</location>
        <topology evidence="1">Single-pass membrane protein</topology>
    </subcellularLocation>
</comment>
<protein>
    <submittedName>
        <fullName evidence="10">Type II secretion system protein</fullName>
    </submittedName>
</protein>
<dbReference type="InterPro" id="IPR012902">
    <property type="entry name" value="N_methyl_site"/>
</dbReference>
<dbReference type="PANTHER" id="PTHR38779">
    <property type="entry name" value="TYPE II SECRETION SYSTEM PROTEIN I-RELATED"/>
    <property type="match status" value="1"/>
</dbReference>
<proteinExistence type="inferred from homology"/>
<accession>A0ABW7PQP9</accession>
<evidence type="ECO:0000256" key="8">
    <source>
        <dbReference type="ARBA" id="ARBA00023136"/>
    </source>
</evidence>
<name>A0ABW7PQP9_9GAMM</name>
<evidence type="ECO:0000313" key="10">
    <source>
        <dbReference type="EMBL" id="MFH8132613.1"/>
    </source>
</evidence>
<dbReference type="EMBL" id="JBGFSN010000001">
    <property type="protein sequence ID" value="MFH8132613.1"/>
    <property type="molecule type" value="Genomic_DNA"/>
</dbReference>
<evidence type="ECO:0000256" key="3">
    <source>
        <dbReference type="ARBA" id="ARBA00022475"/>
    </source>
</evidence>
<evidence type="ECO:0000256" key="1">
    <source>
        <dbReference type="ARBA" id="ARBA00004377"/>
    </source>
</evidence>
<dbReference type="Proteomes" id="UP001611251">
    <property type="component" value="Unassembled WGS sequence"/>
</dbReference>
<dbReference type="PROSITE" id="PS00409">
    <property type="entry name" value="PROKAR_NTER_METHYL"/>
    <property type="match status" value="1"/>
</dbReference>
<comment type="similarity">
    <text evidence="2">Belongs to the GSP I family.</text>
</comment>
<evidence type="ECO:0000256" key="9">
    <source>
        <dbReference type="SAM" id="Phobius"/>
    </source>
</evidence>